<reference evidence="1 2" key="1">
    <citation type="journal article" date="2016" name="Nat. Commun.">
        <title>Thousands of microbial genomes shed light on interconnected biogeochemical processes in an aquifer system.</title>
        <authorList>
            <person name="Anantharaman K."/>
            <person name="Brown C.T."/>
            <person name="Hug L.A."/>
            <person name="Sharon I."/>
            <person name="Castelle C.J."/>
            <person name="Probst A.J."/>
            <person name="Thomas B.C."/>
            <person name="Singh A."/>
            <person name="Wilkins M.J."/>
            <person name="Karaoz U."/>
            <person name="Brodie E.L."/>
            <person name="Williams K.H."/>
            <person name="Hubbard S.S."/>
            <person name="Banfield J.F."/>
        </authorList>
    </citation>
    <scope>NUCLEOTIDE SEQUENCE [LARGE SCALE GENOMIC DNA]</scope>
</reference>
<evidence type="ECO:0000313" key="2">
    <source>
        <dbReference type="Proteomes" id="UP000178787"/>
    </source>
</evidence>
<dbReference type="EMBL" id="MHNE01000013">
    <property type="protein sequence ID" value="OGZ38608.1"/>
    <property type="molecule type" value="Genomic_DNA"/>
</dbReference>
<organism evidence="1 2">
    <name type="scientific">Candidatus Portnoybacteria bacterium RIFCSPLOWO2_01_FULL_43_11</name>
    <dbReference type="NCBI Taxonomy" id="1802000"/>
    <lineage>
        <taxon>Bacteria</taxon>
        <taxon>Candidatus Portnoyibacteriota</taxon>
    </lineage>
</organism>
<proteinExistence type="predicted"/>
<comment type="caution">
    <text evidence="1">The sequence shown here is derived from an EMBL/GenBank/DDBJ whole genome shotgun (WGS) entry which is preliminary data.</text>
</comment>
<accession>A0A1G2FLX5</accession>
<gene>
    <name evidence="1" type="ORF">A3A94_03695</name>
</gene>
<name>A0A1G2FLX5_9BACT</name>
<protein>
    <submittedName>
        <fullName evidence="1">Uncharacterized protein</fullName>
    </submittedName>
</protein>
<dbReference type="Proteomes" id="UP000178787">
    <property type="component" value="Unassembled WGS sequence"/>
</dbReference>
<sequence>MDPKVSDLAYQHQRDLFKWFFELPFNSLSKEVIERYAEITTEESHCNIVPHTKEIFERLLKPLKSAKKNYCLSDYSTTIALCGTVGEMLAILLWKINEVRLKNNLITEQDEKGLFGESIEKLGQDRRLKILKTFGQITEKQYQEFIDVKNSRKPYLHLWSADLSSEKDDALKVFKKTFKLFKDITGIGLADARSVKINPLMLKLFKDIKINKF</sequence>
<dbReference type="AlphaFoldDB" id="A0A1G2FLX5"/>
<evidence type="ECO:0000313" key="1">
    <source>
        <dbReference type="EMBL" id="OGZ38608.1"/>
    </source>
</evidence>